<accession>A0A0H2RZL3</accession>
<feature type="compositionally biased region" description="Low complexity" evidence="1">
    <location>
        <begin position="277"/>
        <end position="300"/>
    </location>
</feature>
<feature type="compositionally biased region" description="Polar residues" evidence="1">
    <location>
        <begin position="306"/>
        <end position="316"/>
    </location>
</feature>
<evidence type="ECO:0000313" key="2">
    <source>
        <dbReference type="EMBL" id="KLO17057.1"/>
    </source>
</evidence>
<dbReference type="AlphaFoldDB" id="A0A0H2RZL3"/>
<organism evidence="2 3">
    <name type="scientific">Schizopora paradoxa</name>
    <dbReference type="NCBI Taxonomy" id="27342"/>
    <lineage>
        <taxon>Eukaryota</taxon>
        <taxon>Fungi</taxon>
        <taxon>Dikarya</taxon>
        <taxon>Basidiomycota</taxon>
        <taxon>Agaricomycotina</taxon>
        <taxon>Agaricomycetes</taxon>
        <taxon>Hymenochaetales</taxon>
        <taxon>Schizoporaceae</taxon>
        <taxon>Schizopora</taxon>
    </lineage>
</organism>
<proteinExistence type="predicted"/>
<feature type="compositionally biased region" description="Low complexity" evidence="1">
    <location>
        <begin position="52"/>
        <end position="63"/>
    </location>
</feature>
<dbReference type="EMBL" id="KQ085909">
    <property type="protein sequence ID" value="KLO17057.1"/>
    <property type="molecule type" value="Genomic_DNA"/>
</dbReference>
<evidence type="ECO:0000313" key="3">
    <source>
        <dbReference type="Proteomes" id="UP000053477"/>
    </source>
</evidence>
<feature type="compositionally biased region" description="Acidic residues" evidence="1">
    <location>
        <begin position="259"/>
        <end position="269"/>
    </location>
</feature>
<feature type="compositionally biased region" description="Basic residues" evidence="1">
    <location>
        <begin position="481"/>
        <end position="491"/>
    </location>
</feature>
<name>A0A0H2RZL3_9AGAM</name>
<feature type="region of interest" description="Disordered" evidence="1">
    <location>
        <begin position="442"/>
        <end position="491"/>
    </location>
</feature>
<gene>
    <name evidence="2" type="ORF">SCHPADRAFT_926149</name>
</gene>
<evidence type="ECO:0000256" key="1">
    <source>
        <dbReference type="SAM" id="MobiDB-lite"/>
    </source>
</evidence>
<feature type="compositionally biased region" description="Acidic residues" evidence="1">
    <location>
        <begin position="28"/>
        <end position="44"/>
    </location>
</feature>
<keyword evidence="3" id="KW-1185">Reference proteome</keyword>
<protein>
    <submittedName>
        <fullName evidence="2">Uncharacterized protein</fullName>
    </submittedName>
</protein>
<feature type="region of interest" description="Disordered" evidence="1">
    <location>
        <begin position="224"/>
        <end position="316"/>
    </location>
</feature>
<dbReference type="InParanoid" id="A0A0H2RZL3"/>
<dbReference type="Proteomes" id="UP000053477">
    <property type="component" value="Unassembled WGS sequence"/>
</dbReference>
<feature type="compositionally biased region" description="Polar residues" evidence="1">
    <location>
        <begin position="78"/>
        <end position="89"/>
    </location>
</feature>
<sequence length="491" mass="53442">MILDKFLSKFTSFATYSDVAEPSPSPALEEDSETSVFSDDEEYEEKPHITHNSSQSNMASSAAKGKKRARPSEDGGDSLSNGDASTPESASKRAKLELETPSLSSAIDLKPAKREVRFHPDTLDNWRWADRDVYAIRAIRSGSPAPVASSSSSLPGPEPLPSIKIPLVATPNPKRLSSANLSKFLESDRDICGNFGDHLPPSEGPSYMDRPEYDSIRVNIGIESPSQSICGDDDTDSPCRSPSPDSRRRSWGGVRDGVWDDFDEEDDIQDMTLKGAPTPLSSPTLPSHPINGSASSSSASIPAKVTHQSGATNPSAALNPAELASIITQIRRLDSATQALIDKLAQHRCQEAWRAGFQVGIHTQLTAHAKAAAITEEARAKLLGLPAPKVIDADIHPVSGPSQDDLSILDEKILQSDKKKRKKGYRWAIIGKDELLARQRGWASTPKKVRAQNARTVPKPVVQEHLSESDGEFEYELPSPKIRRPTRRLPQ</sequence>
<reference evidence="2 3" key="1">
    <citation type="submission" date="2015-04" db="EMBL/GenBank/DDBJ databases">
        <title>Complete genome sequence of Schizopora paradoxa KUC8140, a cosmopolitan wood degrader in East Asia.</title>
        <authorList>
            <consortium name="DOE Joint Genome Institute"/>
            <person name="Min B."/>
            <person name="Park H."/>
            <person name="Jang Y."/>
            <person name="Kim J.-J."/>
            <person name="Kim K.H."/>
            <person name="Pangilinan J."/>
            <person name="Lipzen A."/>
            <person name="Riley R."/>
            <person name="Grigoriev I.V."/>
            <person name="Spatafora J.W."/>
            <person name="Choi I.-G."/>
        </authorList>
    </citation>
    <scope>NUCLEOTIDE SEQUENCE [LARGE SCALE GENOMIC DNA]</scope>
    <source>
        <strain evidence="2 3">KUC8140</strain>
    </source>
</reference>
<feature type="region of interest" description="Disordered" evidence="1">
    <location>
        <begin position="17"/>
        <end position="110"/>
    </location>
</feature>